<reference evidence="1" key="1">
    <citation type="submission" date="2024-07" db="EMBL/GenBank/DDBJ databases">
        <authorList>
            <person name="Biller S.J."/>
        </authorList>
    </citation>
    <scope>NUCLEOTIDE SEQUENCE</scope>
    <source>
        <strain evidence="1">WC2420</strain>
    </source>
</reference>
<sequence>MFRINSVSESNAIALSDMPRKPAFSNLFNHLKEVGQVALSPLSFQELPITSQPVSLPHAEMEYVPINDAQAEETGLDAKKDNAFCLGFFTDNTVCNIPNTISYLWGFAKKECVNQLERNVTQAINKLSDEIMNEASGLVDQIMSLLVADEETTKKYVSAAIEKARLEQIVELLMSEVGEREKILERNRELYEDNGREVLKNQMDEDNKVLDILNVRLDCFKSQLDESNNVLEILRGETSLLNNFDAYKVIKSFLLNLVKFKSTVALGYISYGQEYDAFSPAYSRVTGQVRLVISPEDVMGMIARHEHPQKISPDIYLNTEVGVRTSFPVLEKLANINEKSVSLNLGSGVMMRDRLGVGCVLQYNPEKKSYEIGHWKDWTFVHEQLTRARVNVSLLGSEFRVGVQGSNYASSSVNKAIYSFGKEKIKIISNIGITAASAASTGMLAYMFLPPDIARTFGAGVAGQMIGGYLAGKLPKVAPSKQSTQSIEINNAGIALGVPVQTGLGGGLVFRGSGKIPIVSRDPDAAIIPPALQAAQFRRRDRATLNNE</sequence>
<protein>
    <submittedName>
        <fullName evidence="1">Uncharacterized protein</fullName>
    </submittedName>
</protein>
<evidence type="ECO:0000313" key="1">
    <source>
        <dbReference type="EMBL" id="XDU71925.1"/>
    </source>
</evidence>
<organism evidence="1">
    <name type="scientific">Rouxiella sp. WC2420</name>
    <dbReference type="NCBI Taxonomy" id="3234145"/>
    <lineage>
        <taxon>Bacteria</taxon>
        <taxon>Pseudomonadati</taxon>
        <taxon>Pseudomonadota</taxon>
        <taxon>Gammaproteobacteria</taxon>
        <taxon>Enterobacterales</taxon>
        <taxon>Yersiniaceae</taxon>
        <taxon>Rouxiella</taxon>
    </lineage>
</organism>
<proteinExistence type="predicted"/>
<dbReference type="AlphaFoldDB" id="A0AB39VNG8"/>
<dbReference type="EMBL" id="CP165628">
    <property type="protein sequence ID" value="XDU71925.1"/>
    <property type="molecule type" value="Genomic_DNA"/>
</dbReference>
<accession>A0AB39VNG8</accession>
<dbReference type="RefSeq" id="WP_369788968.1">
    <property type="nucleotide sequence ID" value="NZ_CP165628.1"/>
</dbReference>
<gene>
    <name evidence="1" type="ORF">AB3G37_20820</name>
</gene>
<name>A0AB39VNG8_9GAMM</name>